<evidence type="ECO:0000256" key="1">
    <source>
        <dbReference type="SAM" id="MobiDB-lite"/>
    </source>
</evidence>
<keyword evidence="5" id="KW-1185">Reference proteome</keyword>
<feature type="compositionally biased region" description="Pro residues" evidence="1">
    <location>
        <begin position="259"/>
        <end position="273"/>
    </location>
</feature>
<keyword evidence="2" id="KW-1133">Transmembrane helix</keyword>
<accession>A0A926HXM3</accession>
<gene>
    <name evidence="4" type="ORF">H8693_09750</name>
</gene>
<evidence type="ECO:0000313" key="4">
    <source>
        <dbReference type="EMBL" id="MBC8539210.1"/>
    </source>
</evidence>
<dbReference type="Pfam" id="PF12773">
    <property type="entry name" value="DZR"/>
    <property type="match status" value="1"/>
</dbReference>
<name>A0A926HXM3_9FIRM</name>
<dbReference type="AlphaFoldDB" id="A0A926HXM3"/>
<evidence type="ECO:0000313" key="5">
    <source>
        <dbReference type="Proteomes" id="UP000617951"/>
    </source>
</evidence>
<organism evidence="4 5">
    <name type="scientific">Guopingia tenuis</name>
    <dbReference type="NCBI Taxonomy" id="2763656"/>
    <lineage>
        <taxon>Bacteria</taxon>
        <taxon>Bacillati</taxon>
        <taxon>Bacillota</taxon>
        <taxon>Clostridia</taxon>
        <taxon>Christensenellales</taxon>
        <taxon>Christensenellaceae</taxon>
        <taxon>Guopingia</taxon>
    </lineage>
</organism>
<proteinExistence type="predicted"/>
<protein>
    <submittedName>
        <fullName evidence="4">Zinc ribbon domain-containing protein</fullName>
    </submittedName>
</protein>
<comment type="caution">
    <text evidence="4">The sequence shown here is derived from an EMBL/GenBank/DDBJ whole genome shotgun (WGS) entry which is preliminary data.</text>
</comment>
<sequence length="561" mass="63009">MICTNCGKEIANGSAFCEYCGAKAEQQDIKEKAIYCEKCGASLPVAVSFCEKCGRAINQQEKTAVQPSTLKQGYEKKLSETKSLKFNKSLPDRKKLNSKKKRFIIIAISVIVLAACIGLIVMFSIHNTYVNNLKSATAINVLEKGDDGYEDNYYSLSEPFYEAINRVEQIDGVKSVQIKYTYFKSMGEFEHVLCTVSIEWDDGAKQKFELDFQTFDTEYMSPVLYSIVCNGNEVDSKNAIEFLLFNSIMPDANEITEPTPSPEPTPTPTPSPTPTLSESVKISSGEFGYDIDGDGENDVIEFSETDDEYNPMLVLTINQNKFVTDIPSSPMEFYAHEAYLCDVDRSDNLMDIVYVMAQDDGLLMYLFRYTKNMLIASEAIWQSGFISNLKTDGNGNLMYTATSYWDGGESKEELSQNVDNLSFLQQYEPTQDETISSIDNPLSKYLGDWVEENNRIQSVEDRRIEGGYILNVKEIGEDSISFTLECVQANDNRVAMIDITCPMEDKTGHFEFDDDGWGNHGKGHITLMENYILVGLEMPTDYSTDWALGYGKFGKGFQKAG</sequence>
<feature type="domain" description="DZANK-type" evidence="3">
    <location>
        <begin position="3"/>
        <end position="54"/>
    </location>
</feature>
<dbReference type="SUPFAM" id="SSF69318">
    <property type="entry name" value="Integrin alpha N-terminal domain"/>
    <property type="match status" value="1"/>
</dbReference>
<feature type="region of interest" description="Disordered" evidence="1">
    <location>
        <begin position="253"/>
        <end position="277"/>
    </location>
</feature>
<dbReference type="InterPro" id="IPR025874">
    <property type="entry name" value="DZR"/>
</dbReference>
<evidence type="ECO:0000259" key="3">
    <source>
        <dbReference type="Pfam" id="PF12773"/>
    </source>
</evidence>
<dbReference type="Proteomes" id="UP000617951">
    <property type="component" value="Unassembled WGS sequence"/>
</dbReference>
<dbReference type="InterPro" id="IPR028994">
    <property type="entry name" value="Integrin_alpha_N"/>
</dbReference>
<keyword evidence="2" id="KW-0812">Transmembrane</keyword>
<keyword evidence="2" id="KW-0472">Membrane</keyword>
<dbReference type="RefSeq" id="WP_249280813.1">
    <property type="nucleotide sequence ID" value="NZ_JACRSS010000005.1"/>
</dbReference>
<feature type="transmembrane region" description="Helical" evidence="2">
    <location>
        <begin position="103"/>
        <end position="125"/>
    </location>
</feature>
<dbReference type="EMBL" id="JACRSS010000005">
    <property type="protein sequence ID" value="MBC8539210.1"/>
    <property type="molecule type" value="Genomic_DNA"/>
</dbReference>
<reference evidence="4" key="1">
    <citation type="submission" date="2020-08" db="EMBL/GenBank/DDBJ databases">
        <title>Genome public.</title>
        <authorList>
            <person name="Liu C."/>
            <person name="Sun Q."/>
        </authorList>
    </citation>
    <scope>NUCLEOTIDE SEQUENCE</scope>
    <source>
        <strain evidence="4">NSJ-63</strain>
    </source>
</reference>
<evidence type="ECO:0000256" key="2">
    <source>
        <dbReference type="SAM" id="Phobius"/>
    </source>
</evidence>